<keyword evidence="2" id="KW-1185">Reference proteome</keyword>
<evidence type="ECO:0000313" key="2">
    <source>
        <dbReference type="Proteomes" id="UP001154282"/>
    </source>
</evidence>
<name>A0AAV0LN46_9ROSI</name>
<sequence>MPQGLWDMLPAMQLRSAGNRRQLRQVPVLCHLDHPRRPPQVPISRDIIAFNDKV</sequence>
<organism evidence="1 2">
    <name type="scientific">Linum tenue</name>
    <dbReference type="NCBI Taxonomy" id="586396"/>
    <lineage>
        <taxon>Eukaryota</taxon>
        <taxon>Viridiplantae</taxon>
        <taxon>Streptophyta</taxon>
        <taxon>Embryophyta</taxon>
        <taxon>Tracheophyta</taxon>
        <taxon>Spermatophyta</taxon>
        <taxon>Magnoliopsida</taxon>
        <taxon>eudicotyledons</taxon>
        <taxon>Gunneridae</taxon>
        <taxon>Pentapetalae</taxon>
        <taxon>rosids</taxon>
        <taxon>fabids</taxon>
        <taxon>Malpighiales</taxon>
        <taxon>Linaceae</taxon>
        <taxon>Linum</taxon>
    </lineage>
</organism>
<proteinExistence type="predicted"/>
<comment type="caution">
    <text evidence="1">The sequence shown here is derived from an EMBL/GenBank/DDBJ whole genome shotgun (WGS) entry which is preliminary data.</text>
</comment>
<dbReference type="Proteomes" id="UP001154282">
    <property type="component" value="Unassembled WGS sequence"/>
</dbReference>
<evidence type="ECO:0000313" key="1">
    <source>
        <dbReference type="EMBL" id="CAI0435725.1"/>
    </source>
</evidence>
<dbReference type="AlphaFoldDB" id="A0AAV0LN46"/>
<protein>
    <submittedName>
        <fullName evidence="1">Uncharacterized protein</fullName>
    </submittedName>
</protein>
<gene>
    <name evidence="1" type="ORF">LITE_LOCUS24804</name>
</gene>
<accession>A0AAV0LN46</accession>
<reference evidence="1" key="1">
    <citation type="submission" date="2022-08" db="EMBL/GenBank/DDBJ databases">
        <authorList>
            <person name="Gutierrez-Valencia J."/>
        </authorList>
    </citation>
    <scope>NUCLEOTIDE SEQUENCE</scope>
</reference>
<dbReference type="EMBL" id="CAMGYJ010000006">
    <property type="protein sequence ID" value="CAI0435725.1"/>
    <property type="molecule type" value="Genomic_DNA"/>
</dbReference>